<dbReference type="InterPro" id="IPR029016">
    <property type="entry name" value="GAF-like_dom_sf"/>
</dbReference>
<dbReference type="InterPro" id="IPR003607">
    <property type="entry name" value="HD/PDEase_dom"/>
</dbReference>
<dbReference type="EMBL" id="JACXWA010000109">
    <property type="protein sequence ID" value="MBD3871030.1"/>
    <property type="molecule type" value="Genomic_DNA"/>
</dbReference>
<dbReference type="CDD" id="cd00077">
    <property type="entry name" value="HDc"/>
    <property type="match status" value="1"/>
</dbReference>
<evidence type="ECO:0000313" key="3">
    <source>
        <dbReference type="Proteomes" id="UP000598633"/>
    </source>
</evidence>
<dbReference type="Gene3D" id="3.30.450.40">
    <property type="match status" value="1"/>
</dbReference>
<dbReference type="Proteomes" id="UP000598633">
    <property type="component" value="Unassembled WGS sequence"/>
</dbReference>
<dbReference type="SUPFAM" id="SSF55781">
    <property type="entry name" value="GAF domain-like"/>
    <property type="match status" value="1"/>
</dbReference>
<dbReference type="PANTHER" id="PTHR43155:SF2">
    <property type="entry name" value="CYCLIC DI-GMP PHOSPHODIESTERASE PA4108"/>
    <property type="match status" value="1"/>
</dbReference>
<reference evidence="2 3" key="1">
    <citation type="submission" date="2020-08" db="EMBL/GenBank/DDBJ databases">
        <title>Acidobacteriota in marine sediments use diverse sulfur dissimilation pathways.</title>
        <authorList>
            <person name="Wasmund K."/>
        </authorList>
    </citation>
    <scope>NUCLEOTIDE SEQUENCE [LARGE SCALE GENOMIC DNA]</scope>
    <source>
        <strain evidence="2">MAG AM3-A</strain>
    </source>
</reference>
<dbReference type="SUPFAM" id="SSF109604">
    <property type="entry name" value="HD-domain/PDEase-like"/>
    <property type="match status" value="1"/>
</dbReference>
<dbReference type="PROSITE" id="PS51832">
    <property type="entry name" value="HD_GYP"/>
    <property type="match status" value="1"/>
</dbReference>
<evidence type="ECO:0000259" key="1">
    <source>
        <dbReference type="PROSITE" id="PS51832"/>
    </source>
</evidence>
<dbReference type="PANTHER" id="PTHR43155">
    <property type="entry name" value="CYCLIC DI-GMP PHOSPHODIESTERASE PA4108-RELATED"/>
    <property type="match status" value="1"/>
</dbReference>
<gene>
    <name evidence="2" type="ORF">IFJ97_06685</name>
</gene>
<comment type="caution">
    <text evidence="2">The sequence shown here is derived from an EMBL/GenBank/DDBJ whole genome shotgun (WGS) entry which is preliminary data.</text>
</comment>
<name>A0A8J6YBX9_9BACT</name>
<protein>
    <submittedName>
        <fullName evidence="2">HD domain-containing protein</fullName>
    </submittedName>
</protein>
<sequence>MSANIPGWSPEIERGFKEILFRFLEDIQCTRAALYLYGPDDKFLLATQYGFGRRDVLAIEHGLQGPMARRVRELKGVPAAFNRKQNLGPLADYLKSAGNSRLLLVPLIAGEEIIGFIDARDKGRKRTFERTDVANAKKIAAAMVEFAKRAGFVFSDDDIEEIADQVPVVQEPAELGPPRAPMLDESGLENVHDAALDAVLDHQVVAVAVTLMTAGEAATLVNIREGSSDFDRDALARHQSSALVEAGVSPPDRESWHIDVRRVPTTVDPAPSPMIASAVLLENESVSTLTASVISGGGANAARATLSRLQTRAEDAREKSTLRFSRRNLARRLLQPGSRTYPDLVAHSESVSRLAFAMAKELELGPARAEDAALAGLLHDVGMRELDYERLYRSSSPSADDRVRYQKHPVVGERILVGTGLDDVMAAVRHHHERWDGTGYPDRLAREDIPFLARLIHVAEVYDVLTVPGRYRPTVSPDRALEIIERGKGHQFDPQLVEALGKVVQ</sequence>
<dbReference type="AlphaFoldDB" id="A0A8J6YBX9"/>
<accession>A0A8J6YBX9</accession>
<organism evidence="2 3">
    <name type="scientific">Candidatus Sulfomarinibacter kjeldsenii</name>
    <dbReference type="NCBI Taxonomy" id="2885994"/>
    <lineage>
        <taxon>Bacteria</taxon>
        <taxon>Pseudomonadati</taxon>
        <taxon>Acidobacteriota</taxon>
        <taxon>Thermoanaerobaculia</taxon>
        <taxon>Thermoanaerobaculales</taxon>
        <taxon>Candidatus Sulfomarinibacteraceae</taxon>
        <taxon>Candidatus Sulfomarinibacter</taxon>
    </lineage>
</organism>
<evidence type="ECO:0000313" key="2">
    <source>
        <dbReference type="EMBL" id="MBD3871030.1"/>
    </source>
</evidence>
<dbReference type="InterPro" id="IPR037522">
    <property type="entry name" value="HD_GYP_dom"/>
</dbReference>
<dbReference type="SMART" id="SM00471">
    <property type="entry name" value="HDc"/>
    <property type="match status" value="1"/>
</dbReference>
<proteinExistence type="predicted"/>
<dbReference type="Gene3D" id="1.10.3210.10">
    <property type="entry name" value="Hypothetical protein af1432"/>
    <property type="match status" value="1"/>
</dbReference>
<dbReference type="Pfam" id="PF13487">
    <property type="entry name" value="HD_5"/>
    <property type="match status" value="1"/>
</dbReference>
<feature type="domain" description="HD-GYP" evidence="1">
    <location>
        <begin position="322"/>
        <end position="505"/>
    </location>
</feature>